<dbReference type="eggNOG" id="ENOG5032YXK">
    <property type="taxonomic scope" value="Bacteria"/>
</dbReference>
<dbReference type="EMBL" id="ASRX01000048">
    <property type="protein sequence ID" value="EYF03358.1"/>
    <property type="molecule type" value="Genomic_DNA"/>
</dbReference>
<dbReference type="STRING" id="1192034.CAP_5690"/>
<gene>
    <name evidence="2" type="ORF">CAP_5690</name>
</gene>
<keyword evidence="1" id="KW-0812">Transmembrane</keyword>
<keyword evidence="1" id="KW-0472">Membrane</keyword>
<feature type="transmembrane region" description="Helical" evidence="1">
    <location>
        <begin position="68"/>
        <end position="86"/>
    </location>
</feature>
<dbReference type="RefSeq" id="WP_044246278.1">
    <property type="nucleotide sequence ID" value="NZ_ASRX01000048.1"/>
</dbReference>
<dbReference type="InterPro" id="IPR046027">
    <property type="entry name" value="DUF5985"/>
</dbReference>
<dbReference type="Pfam" id="PF19447">
    <property type="entry name" value="DUF5985"/>
    <property type="match status" value="1"/>
</dbReference>
<evidence type="ECO:0000313" key="2">
    <source>
        <dbReference type="EMBL" id="EYF03358.1"/>
    </source>
</evidence>
<organism evidence="2 3">
    <name type="scientific">Chondromyces apiculatus DSM 436</name>
    <dbReference type="NCBI Taxonomy" id="1192034"/>
    <lineage>
        <taxon>Bacteria</taxon>
        <taxon>Pseudomonadati</taxon>
        <taxon>Myxococcota</taxon>
        <taxon>Polyangia</taxon>
        <taxon>Polyangiales</taxon>
        <taxon>Polyangiaceae</taxon>
        <taxon>Chondromyces</taxon>
    </lineage>
</organism>
<evidence type="ECO:0000256" key="1">
    <source>
        <dbReference type="SAM" id="Phobius"/>
    </source>
</evidence>
<protein>
    <submittedName>
        <fullName evidence="2">Uncharacterized protein</fullName>
    </submittedName>
</protein>
<comment type="caution">
    <text evidence="2">The sequence shown here is derived from an EMBL/GenBank/DDBJ whole genome shotgun (WGS) entry which is preliminary data.</text>
</comment>
<sequence>MAAAVYLLCALTSLACAVLLLRAYAKSRVRLLLWSGLGFAGFTVNNALLFTDLILLPTDISLILPRNVAALASLLLLLYGLIWDMSEGRRGRGGEA</sequence>
<keyword evidence="1" id="KW-1133">Transmembrane helix</keyword>
<keyword evidence="3" id="KW-1185">Reference proteome</keyword>
<dbReference type="OrthoDB" id="5295794at2"/>
<dbReference type="AlphaFoldDB" id="A0A017T286"/>
<evidence type="ECO:0000313" key="3">
    <source>
        <dbReference type="Proteomes" id="UP000019678"/>
    </source>
</evidence>
<proteinExistence type="predicted"/>
<accession>A0A017T286</accession>
<name>A0A017T286_9BACT</name>
<reference evidence="2 3" key="1">
    <citation type="submission" date="2013-05" db="EMBL/GenBank/DDBJ databases">
        <title>Genome assembly of Chondromyces apiculatus DSM 436.</title>
        <authorList>
            <person name="Sharma G."/>
            <person name="Khatri I."/>
            <person name="Kaur C."/>
            <person name="Mayilraj S."/>
            <person name="Subramanian S."/>
        </authorList>
    </citation>
    <scope>NUCLEOTIDE SEQUENCE [LARGE SCALE GENOMIC DNA]</scope>
    <source>
        <strain evidence="2 3">DSM 436</strain>
    </source>
</reference>
<feature type="transmembrane region" description="Helical" evidence="1">
    <location>
        <begin position="35"/>
        <end position="56"/>
    </location>
</feature>
<dbReference type="Proteomes" id="UP000019678">
    <property type="component" value="Unassembled WGS sequence"/>
</dbReference>